<proteinExistence type="inferred from homology"/>
<name>A0A562LBX0_9GAMM</name>
<evidence type="ECO:0000313" key="11">
    <source>
        <dbReference type="Proteomes" id="UP000315167"/>
    </source>
</evidence>
<keyword evidence="8 9" id="KW-0472">Membrane</keyword>
<comment type="caution">
    <text evidence="10">The sequence shown here is derived from an EMBL/GenBank/DDBJ whole genome shotgun (WGS) entry which is preliminary data.</text>
</comment>
<keyword evidence="3" id="KW-1003">Cell membrane</keyword>
<dbReference type="RefSeq" id="WP_144898692.1">
    <property type="nucleotide sequence ID" value="NZ_VLKN01000002.1"/>
</dbReference>
<dbReference type="PANTHER" id="PTHR38779:SF2">
    <property type="entry name" value="TYPE II SECRETION SYSTEM PROTEIN I-RELATED"/>
    <property type="match status" value="1"/>
</dbReference>
<dbReference type="PROSITE" id="PS00409">
    <property type="entry name" value="PROKAR_NTER_METHYL"/>
    <property type="match status" value="1"/>
</dbReference>
<dbReference type="GO" id="GO:0015628">
    <property type="term" value="P:protein secretion by the type II secretion system"/>
    <property type="evidence" value="ECO:0007669"/>
    <property type="project" value="InterPro"/>
</dbReference>
<dbReference type="GO" id="GO:0005886">
    <property type="term" value="C:plasma membrane"/>
    <property type="evidence" value="ECO:0007669"/>
    <property type="project" value="UniProtKB-SubCell"/>
</dbReference>
<dbReference type="InterPro" id="IPR010052">
    <property type="entry name" value="T2SS_protein-GspI"/>
</dbReference>
<dbReference type="NCBIfam" id="NF047828">
    <property type="entry name" value="T3SSXpsI"/>
    <property type="match status" value="1"/>
</dbReference>
<gene>
    <name evidence="10" type="ORF">IP90_01201</name>
</gene>
<dbReference type="GO" id="GO:0015627">
    <property type="term" value="C:type II protein secretion system complex"/>
    <property type="evidence" value="ECO:0007669"/>
    <property type="project" value="InterPro"/>
</dbReference>
<accession>A0A562LBX0</accession>
<dbReference type="Pfam" id="PF07963">
    <property type="entry name" value="N_methyl"/>
    <property type="match status" value="1"/>
</dbReference>
<evidence type="ECO:0000256" key="3">
    <source>
        <dbReference type="ARBA" id="ARBA00022475"/>
    </source>
</evidence>
<keyword evidence="4" id="KW-0488">Methylation</keyword>
<organism evidence="10 11">
    <name type="scientific">Luteimonas cucumeris</name>
    <dbReference type="NCBI Taxonomy" id="985012"/>
    <lineage>
        <taxon>Bacteria</taxon>
        <taxon>Pseudomonadati</taxon>
        <taxon>Pseudomonadota</taxon>
        <taxon>Gammaproteobacteria</taxon>
        <taxon>Lysobacterales</taxon>
        <taxon>Lysobacteraceae</taxon>
        <taxon>Luteimonas</taxon>
    </lineage>
</organism>
<evidence type="ECO:0000256" key="6">
    <source>
        <dbReference type="ARBA" id="ARBA00022692"/>
    </source>
</evidence>
<evidence type="ECO:0000256" key="2">
    <source>
        <dbReference type="ARBA" id="ARBA00008358"/>
    </source>
</evidence>
<keyword evidence="11" id="KW-1185">Reference proteome</keyword>
<keyword evidence="6 9" id="KW-0812">Transmembrane</keyword>
<evidence type="ECO:0000256" key="4">
    <source>
        <dbReference type="ARBA" id="ARBA00022481"/>
    </source>
</evidence>
<dbReference type="EMBL" id="VLKN01000002">
    <property type="protein sequence ID" value="TWI05056.1"/>
    <property type="molecule type" value="Genomic_DNA"/>
</dbReference>
<feature type="transmembrane region" description="Helical" evidence="9">
    <location>
        <begin position="12"/>
        <end position="34"/>
    </location>
</feature>
<dbReference type="InterPro" id="IPR012902">
    <property type="entry name" value="N_methyl_site"/>
</dbReference>
<dbReference type="Proteomes" id="UP000315167">
    <property type="component" value="Unassembled WGS sequence"/>
</dbReference>
<evidence type="ECO:0000256" key="9">
    <source>
        <dbReference type="SAM" id="Phobius"/>
    </source>
</evidence>
<evidence type="ECO:0000313" key="10">
    <source>
        <dbReference type="EMBL" id="TWI05056.1"/>
    </source>
</evidence>
<dbReference type="OrthoDB" id="7864109at2"/>
<keyword evidence="5" id="KW-0997">Cell inner membrane</keyword>
<sequence>MTFPRTRQRGYTLIEVIVAFAILALALTLLLGSLSGAARQVRWSADAGRAALHAQSLLDQTGVGESLQPGQSSGEFEGGRYRWTLDVAPYADPSRPNAAAFEPGAPQLLRLALQVEWGDAGPRQRLRLQTLRLSVPDPSQAVMP</sequence>
<dbReference type="PANTHER" id="PTHR38779">
    <property type="entry name" value="TYPE II SECRETION SYSTEM PROTEIN I-RELATED"/>
    <property type="match status" value="1"/>
</dbReference>
<evidence type="ECO:0000256" key="5">
    <source>
        <dbReference type="ARBA" id="ARBA00022519"/>
    </source>
</evidence>
<reference evidence="10 11" key="1">
    <citation type="journal article" date="2015" name="Stand. Genomic Sci.">
        <title>Genomic Encyclopedia of Bacterial and Archaeal Type Strains, Phase III: the genomes of soil and plant-associated and newly described type strains.</title>
        <authorList>
            <person name="Whitman W.B."/>
            <person name="Woyke T."/>
            <person name="Klenk H.P."/>
            <person name="Zhou Y."/>
            <person name="Lilburn T.G."/>
            <person name="Beck B.J."/>
            <person name="De Vos P."/>
            <person name="Vandamme P."/>
            <person name="Eisen J.A."/>
            <person name="Garrity G."/>
            <person name="Hugenholtz P."/>
            <person name="Kyrpides N.C."/>
        </authorList>
    </citation>
    <scope>NUCLEOTIDE SEQUENCE [LARGE SCALE GENOMIC DNA]</scope>
    <source>
        <strain evidence="10 11">CGMCC 1.10821</strain>
    </source>
</reference>
<comment type="subcellular location">
    <subcellularLocation>
        <location evidence="1">Cell inner membrane</location>
        <topology evidence="1">Single-pass membrane protein</topology>
    </subcellularLocation>
</comment>
<keyword evidence="7 9" id="KW-1133">Transmembrane helix</keyword>
<protein>
    <submittedName>
        <fullName evidence="10">General secretion pathway protein I</fullName>
    </submittedName>
</protein>
<dbReference type="AlphaFoldDB" id="A0A562LBX0"/>
<evidence type="ECO:0000256" key="1">
    <source>
        <dbReference type="ARBA" id="ARBA00004377"/>
    </source>
</evidence>
<evidence type="ECO:0000256" key="7">
    <source>
        <dbReference type="ARBA" id="ARBA00022989"/>
    </source>
</evidence>
<dbReference type="NCBIfam" id="TIGR02532">
    <property type="entry name" value="IV_pilin_GFxxxE"/>
    <property type="match status" value="1"/>
</dbReference>
<comment type="similarity">
    <text evidence="2">Belongs to the GSP I family.</text>
</comment>
<evidence type="ECO:0000256" key="8">
    <source>
        <dbReference type="ARBA" id="ARBA00023136"/>
    </source>
</evidence>